<name>A0A6J4R364_9ACTN</name>
<dbReference type="EMBL" id="CADCVG010000103">
    <property type="protein sequence ID" value="CAA9461454.1"/>
    <property type="molecule type" value="Genomic_DNA"/>
</dbReference>
<dbReference type="InterPro" id="IPR050561">
    <property type="entry name" value="PTP"/>
</dbReference>
<feature type="region of interest" description="Disordered" evidence="1">
    <location>
        <begin position="1"/>
        <end position="49"/>
    </location>
</feature>
<organism evidence="3">
    <name type="scientific">uncultured Rubrobacteraceae bacterium</name>
    <dbReference type="NCBI Taxonomy" id="349277"/>
    <lineage>
        <taxon>Bacteria</taxon>
        <taxon>Bacillati</taxon>
        <taxon>Actinomycetota</taxon>
        <taxon>Rubrobacteria</taxon>
        <taxon>Rubrobacterales</taxon>
        <taxon>Rubrobacteraceae</taxon>
        <taxon>environmental samples</taxon>
    </lineage>
</organism>
<dbReference type="Gene3D" id="3.90.190.10">
    <property type="entry name" value="Protein tyrosine phosphatase superfamily"/>
    <property type="match status" value="1"/>
</dbReference>
<sequence>MKYSAKAGQQYDDTGHSGFRAGEDSLKYSAEIGDDERRGEKPQRSPRAVKEEIAGLLGPLREEGLKEQTERNIESYFTVADAFEADGLLVQAVDYLEDLAHKLGELVDARAGRKKWDHGLIETEADILHFRDCHNLHVVDEKYMTGAQPTEKGYRWLRSKGVTAVINLRLHSEHDRELVESLEMKHFHIAWPDEQPPTVSQVEEMLRAVEETPGRVFQHCLRGIGRDMTMAGCYVIANHGESASEFIRKGCQEAPRWESDQRQDDGTGEPAQFKLLREFEEGWR</sequence>
<dbReference type="SUPFAM" id="SSF52799">
    <property type="entry name" value="(Phosphotyrosine protein) phosphatases II"/>
    <property type="match status" value="1"/>
</dbReference>
<accession>A0A6J4R364</accession>
<dbReference type="Pfam" id="PF22741">
    <property type="entry name" value="PTP-NADK"/>
    <property type="match status" value="1"/>
</dbReference>
<evidence type="ECO:0000256" key="1">
    <source>
        <dbReference type="SAM" id="MobiDB-lite"/>
    </source>
</evidence>
<reference evidence="3" key="1">
    <citation type="submission" date="2020-02" db="EMBL/GenBank/DDBJ databases">
        <authorList>
            <person name="Meier V. D."/>
        </authorList>
    </citation>
    <scope>NUCLEOTIDE SEQUENCE</scope>
    <source>
        <strain evidence="3">AVDCRST_MAG14</strain>
    </source>
</reference>
<evidence type="ECO:0000259" key="2">
    <source>
        <dbReference type="Pfam" id="PF22741"/>
    </source>
</evidence>
<gene>
    <name evidence="3" type="ORF">AVDCRST_MAG14-2517</name>
</gene>
<proteinExistence type="predicted"/>
<dbReference type="InterPro" id="IPR029021">
    <property type="entry name" value="Prot-tyrosine_phosphatase-like"/>
</dbReference>
<feature type="domain" description="DSP-PTPase phosphatase fused to NAD+ Kinase" evidence="2">
    <location>
        <begin position="142"/>
        <end position="245"/>
    </location>
</feature>
<feature type="compositionally biased region" description="Basic and acidic residues" evidence="1">
    <location>
        <begin position="35"/>
        <end position="49"/>
    </location>
</feature>
<dbReference type="AlphaFoldDB" id="A0A6J4R364"/>
<protein>
    <recommendedName>
        <fullName evidence="2">DSP-PTPase phosphatase fused to NAD+ Kinase domain-containing protein</fullName>
    </recommendedName>
</protein>
<evidence type="ECO:0000313" key="3">
    <source>
        <dbReference type="EMBL" id="CAA9461454.1"/>
    </source>
</evidence>
<dbReference type="InterPro" id="IPR055214">
    <property type="entry name" value="PTP-NADK"/>
</dbReference>
<dbReference type="PANTHER" id="PTHR23339">
    <property type="entry name" value="TYROSINE SPECIFIC PROTEIN PHOSPHATASE AND DUAL SPECIFICITY PROTEIN PHOSPHATASE"/>
    <property type="match status" value="1"/>
</dbReference>